<sequence length="744" mass="81737">MSVGIGVETASRESVALSTGALEALAHVSTRLGVSMSVERLRRDLVDEGRDPSVRRLIKIATDAGLKVRATRLEWSHLGEFGRAFPVMLRLDDGSWMVAEGFRGEGETPVVMIRDPRSMDAPALAIDELRLTAHWTGEALLVKRRPGRIDDTQPFGFGWMLGQVLREKTLFRDVALAALVLSVLALVPPMLYMVVVDRVLVHHRLSTLVVLVIGITVVLIFDTILGFLRRTVIAVAAAKIDARIGIHVFDRLLGLPIDFFDRNATGLIAHKLGEVRRVRTFLTGQLFGGILDVTTLAVLVPTMFVLDPILAMFVLGIGCVMATIIFVYMGPVRRAYVGVIEAEHRKSAMMIETIQGMRTIKTLALEGRRRNEWDTCVAEAVRTATDLQFLVNQPQTLLAPLEKSIYAGSLCLGAYLAISETSVVYAGTLVAFTMIATRATQPIVALAGMMQQYQEARGALAEVASVVNAKPETRRENGVKPQMRGAIAFHDVRFTYAGAATPALDGIEFAIKPGTVVGMMGRSGSGKTTVTRLLQGLHQSYQGLIKIDGVDMREIDLDHLRSRMGVVLQDSFLFKGTIRENILMARPDSSPSEMIEAARMAGAEEFIERLPRGYETMIEEGASNLSGGQRQRLAIARALVTDPSLLIFDEATSALDPDSEAIISENLRRIAVGRTVVMISHRLTSLTECDQILVLERGRLHDAGRHDDLLKRCETYRHLWFQQNRHLTSGSDHARHATAAVARG</sequence>
<dbReference type="CDD" id="cd18783">
    <property type="entry name" value="ABC_6TM_PrtD_LapB_HlyB_like"/>
    <property type="match status" value="1"/>
</dbReference>
<dbReference type="PROSITE" id="PS50990">
    <property type="entry name" value="PEPTIDASE_C39"/>
    <property type="match status" value="1"/>
</dbReference>
<dbReference type="GO" id="GO:0006508">
    <property type="term" value="P:proteolysis"/>
    <property type="evidence" value="ECO:0007669"/>
    <property type="project" value="InterPro"/>
</dbReference>
<evidence type="ECO:0000313" key="16">
    <source>
        <dbReference type="EMBL" id="TBW32655.1"/>
    </source>
</evidence>
<dbReference type="InterPro" id="IPR036640">
    <property type="entry name" value="ABC1_TM_sf"/>
</dbReference>
<dbReference type="Pfam" id="PF00005">
    <property type="entry name" value="ABC_tran"/>
    <property type="match status" value="1"/>
</dbReference>
<evidence type="ECO:0000256" key="6">
    <source>
        <dbReference type="ARBA" id="ARBA00022692"/>
    </source>
</evidence>
<evidence type="ECO:0000256" key="11">
    <source>
        <dbReference type="ARBA" id="ARBA00023136"/>
    </source>
</evidence>
<keyword evidence="7" id="KW-0547">Nucleotide-binding</keyword>
<dbReference type="SUPFAM" id="SSF90123">
    <property type="entry name" value="ABC transporter transmembrane region"/>
    <property type="match status" value="1"/>
</dbReference>
<feature type="transmembrane region" description="Helical" evidence="12">
    <location>
        <begin position="174"/>
        <end position="195"/>
    </location>
</feature>
<feature type="domain" description="ABC transporter" evidence="13">
    <location>
        <begin position="487"/>
        <end position="722"/>
    </location>
</feature>
<keyword evidence="6 12" id="KW-0812">Transmembrane</keyword>
<keyword evidence="3" id="KW-0813">Transport</keyword>
<dbReference type="PROSITE" id="PS50893">
    <property type="entry name" value="ABC_TRANSPORTER_2"/>
    <property type="match status" value="1"/>
</dbReference>
<dbReference type="PANTHER" id="PTHR43394">
    <property type="entry name" value="ATP-DEPENDENT PERMEASE MDL1, MITOCHONDRIAL"/>
    <property type="match status" value="1"/>
</dbReference>
<dbReference type="InterPro" id="IPR011527">
    <property type="entry name" value="ABC1_TM_dom"/>
</dbReference>
<evidence type="ECO:0000256" key="7">
    <source>
        <dbReference type="ARBA" id="ARBA00022741"/>
    </source>
</evidence>
<dbReference type="PROSITE" id="PS50929">
    <property type="entry name" value="ABC_TM1F"/>
    <property type="match status" value="1"/>
</dbReference>
<evidence type="ECO:0000256" key="8">
    <source>
        <dbReference type="ARBA" id="ARBA00022801"/>
    </source>
</evidence>
<dbReference type="InterPro" id="IPR005074">
    <property type="entry name" value="Peptidase_C39"/>
</dbReference>
<keyword evidence="4" id="KW-1003">Cell membrane</keyword>
<dbReference type="Proteomes" id="UP000292781">
    <property type="component" value="Unassembled WGS sequence"/>
</dbReference>
<feature type="transmembrane region" description="Helical" evidence="12">
    <location>
        <begin position="207"/>
        <end position="228"/>
    </location>
</feature>
<keyword evidence="11 12" id="KW-0472">Membrane</keyword>
<dbReference type="OrthoDB" id="9787557at2"/>
<feature type="transmembrane region" description="Helical" evidence="12">
    <location>
        <begin position="286"/>
        <end position="304"/>
    </location>
</feature>
<evidence type="ECO:0000256" key="4">
    <source>
        <dbReference type="ARBA" id="ARBA00022475"/>
    </source>
</evidence>
<dbReference type="FunFam" id="3.40.50.300:FF:000221">
    <property type="entry name" value="Multidrug ABC transporter ATP-binding protein"/>
    <property type="match status" value="1"/>
</dbReference>
<comment type="caution">
    <text evidence="16">The sequence shown here is derived from an EMBL/GenBank/DDBJ whole genome shotgun (WGS) entry which is preliminary data.</text>
</comment>
<feature type="domain" description="ABC transmembrane type-1" evidence="14">
    <location>
        <begin position="174"/>
        <end position="455"/>
    </location>
</feature>
<dbReference type="InterPro" id="IPR027417">
    <property type="entry name" value="P-loop_NTPase"/>
</dbReference>
<dbReference type="RefSeq" id="WP_131311754.1">
    <property type="nucleotide sequence ID" value="NZ_SJFN01000056.1"/>
</dbReference>
<dbReference type="InterPro" id="IPR003439">
    <property type="entry name" value="ABC_transporter-like_ATP-bd"/>
</dbReference>
<dbReference type="InterPro" id="IPR003593">
    <property type="entry name" value="AAA+_ATPase"/>
</dbReference>
<evidence type="ECO:0000256" key="5">
    <source>
        <dbReference type="ARBA" id="ARBA00022597"/>
    </source>
</evidence>
<evidence type="ECO:0000256" key="1">
    <source>
        <dbReference type="ARBA" id="ARBA00004651"/>
    </source>
</evidence>
<evidence type="ECO:0000259" key="15">
    <source>
        <dbReference type="PROSITE" id="PS50990"/>
    </source>
</evidence>
<dbReference type="InterPro" id="IPR017871">
    <property type="entry name" value="ABC_transporter-like_CS"/>
</dbReference>
<accession>A0A4Q9VDD8</accession>
<keyword evidence="9" id="KW-0067">ATP-binding</keyword>
<dbReference type="Gene3D" id="3.90.70.10">
    <property type="entry name" value="Cysteine proteinases"/>
    <property type="match status" value="1"/>
</dbReference>
<keyword evidence="17" id="KW-1185">Reference proteome</keyword>
<protein>
    <submittedName>
        <fullName evidence="16">Peptidase domain-containing ABC transporter</fullName>
    </submittedName>
</protein>
<organism evidence="16 17">
    <name type="scientific">Siculibacillus lacustris</name>
    <dbReference type="NCBI Taxonomy" id="1549641"/>
    <lineage>
        <taxon>Bacteria</taxon>
        <taxon>Pseudomonadati</taxon>
        <taxon>Pseudomonadota</taxon>
        <taxon>Alphaproteobacteria</taxon>
        <taxon>Hyphomicrobiales</taxon>
        <taxon>Ancalomicrobiaceae</taxon>
        <taxon>Siculibacillus</taxon>
    </lineage>
</organism>
<keyword evidence="5" id="KW-0762">Sugar transport</keyword>
<dbReference type="PROSITE" id="PS00211">
    <property type="entry name" value="ABC_TRANSPORTER_1"/>
    <property type="match status" value="1"/>
</dbReference>
<dbReference type="PANTHER" id="PTHR43394:SF1">
    <property type="entry name" value="ATP-BINDING CASSETTE SUB-FAMILY B MEMBER 10, MITOCHONDRIAL"/>
    <property type="match status" value="1"/>
</dbReference>
<gene>
    <name evidence="16" type="ORF">EYW49_21890</name>
</gene>
<dbReference type="InterPro" id="IPR039421">
    <property type="entry name" value="Type_1_exporter"/>
</dbReference>
<dbReference type="EMBL" id="SJFN01000056">
    <property type="protein sequence ID" value="TBW32655.1"/>
    <property type="molecule type" value="Genomic_DNA"/>
</dbReference>
<evidence type="ECO:0000256" key="3">
    <source>
        <dbReference type="ARBA" id="ARBA00022448"/>
    </source>
</evidence>
<keyword evidence="10 12" id="KW-1133">Transmembrane helix</keyword>
<dbReference type="GO" id="GO:0015421">
    <property type="term" value="F:ABC-type oligopeptide transporter activity"/>
    <property type="evidence" value="ECO:0007669"/>
    <property type="project" value="TreeGrafter"/>
</dbReference>
<evidence type="ECO:0000256" key="12">
    <source>
        <dbReference type="SAM" id="Phobius"/>
    </source>
</evidence>
<reference evidence="16 17" key="1">
    <citation type="submission" date="2019-02" db="EMBL/GenBank/DDBJ databases">
        <title>Siculibacillus lacustris gen. nov., sp. nov., a new rosette-forming bacterium isolated from a freshwater crater lake (Lake St. Ana, Romania).</title>
        <authorList>
            <person name="Felfoldi T."/>
            <person name="Marton Z."/>
            <person name="Szabo A."/>
            <person name="Mentes A."/>
            <person name="Boka K."/>
            <person name="Marialigeti K."/>
            <person name="Mathe I."/>
            <person name="Koncz M."/>
            <person name="Schumann P."/>
            <person name="Toth E."/>
        </authorList>
    </citation>
    <scope>NUCLEOTIDE SEQUENCE [LARGE SCALE GENOMIC DNA]</scope>
    <source>
        <strain evidence="16 17">SA-279</strain>
    </source>
</reference>
<dbReference type="SMART" id="SM00382">
    <property type="entry name" value="AAA"/>
    <property type="match status" value="1"/>
</dbReference>
<dbReference type="GO" id="GO:0016887">
    <property type="term" value="F:ATP hydrolysis activity"/>
    <property type="evidence" value="ECO:0007669"/>
    <property type="project" value="InterPro"/>
</dbReference>
<dbReference type="Pfam" id="PF03412">
    <property type="entry name" value="Peptidase_C39"/>
    <property type="match status" value="1"/>
</dbReference>
<dbReference type="Gene3D" id="1.20.1560.10">
    <property type="entry name" value="ABC transporter type 1, transmembrane domain"/>
    <property type="match status" value="1"/>
</dbReference>
<comment type="subcellular location">
    <subcellularLocation>
        <location evidence="1">Cell membrane</location>
        <topology evidence="1">Multi-pass membrane protein</topology>
    </subcellularLocation>
</comment>
<evidence type="ECO:0000256" key="10">
    <source>
        <dbReference type="ARBA" id="ARBA00022989"/>
    </source>
</evidence>
<feature type="domain" description="Peptidase C39" evidence="15">
    <location>
        <begin position="12"/>
        <end position="142"/>
    </location>
</feature>
<dbReference type="GO" id="GO:0005524">
    <property type="term" value="F:ATP binding"/>
    <property type="evidence" value="ECO:0007669"/>
    <property type="project" value="UniProtKB-KW"/>
</dbReference>
<evidence type="ECO:0000256" key="9">
    <source>
        <dbReference type="ARBA" id="ARBA00022840"/>
    </source>
</evidence>
<feature type="transmembrane region" description="Helical" evidence="12">
    <location>
        <begin position="310"/>
        <end position="329"/>
    </location>
</feature>
<keyword evidence="8" id="KW-0378">Hydrolase</keyword>
<comment type="similarity">
    <text evidence="2">Belongs to the ABC transporter superfamily.</text>
</comment>
<dbReference type="AlphaFoldDB" id="A0A4Q9VDD8"/>
<evidence type="ECO:0000313" key="17">
    <source>
        <dbReference type="Proteomes" id="UP000292781"/>
    </source>
</evidence>
<dbReference type="SUPFAM" id="SSF52540">
    <property type="entry name" value="P-loop containing nucleoside triphosphate hydrolases"/>
    <property type="match status" value="1"/>
</dbReference>
<dbReference type="Gene3D" id="3.40.50.300">
    <property type="entry name" value="P-loop containing nucleotide triphosphate hydrolases"/>
    <property type="match status" value="1"/>
</dbReference>
<name>A0A4Q9VDD8_9HYPH</name>
<evidence type="ECO:0000259" key="14">
    <source>
        <dbReference type="PROSITE" id="PS50929"/>
    </source>
</evidence>
<evidence type="ECO:0000259" key="13">
    <source>
        <dbReference type="PROSITE" id="PS50893"/>
    </source>
</evidence>
<dbReference type="GO" id="GO:0005886">
    <property type="term" value="C:plasma membrane"/>
    <property type="evidence" value="ECO:0007669"/>
    <property type="project" value="UniProtKB-SubCell"/>
</dbReference>
<dbReference type="Pfam" id="PF00664">
    <property type="entry name" value="ABC_membrane"/>
    <property type="match status" value="1"/>
</dbReference>
<proteinExistence type="inferred from homology"/>
<dbReference type="GO" id="GO:0008233">
    <property type="term" value="F:peptidase activity"/>
    <property type="evidence" value="ECO:0007669"/>
    <property type="project" value="InterPro"/>
</dbReference>
<evidence type="ECO:0000256" key="2">
    <source>
        <dbReference type="ARBA" id="ARBA00005417"/>
    </source>
</evidence>